<gene>
    <name evidence="1" type="ORF">TNCV_2069131</name>
</gene>
<dbReference type="EMBL" id="BMAU01021379">
    <property type="protein sequence ID" value="GFY27293.1"/>
    <property type="molecule type" value="Genomic_DNA"/>
</dbReference>
<organism evidence="1 2">
    <name type="scientific">Trichonephila clavipes</name>
    <name type="common">Golden silk orbweaver</name>
    <name type="synonym">Nephila clavipes</name>
    <dbReference type="NCBI Taxonomy" id="2585209"/>
    <lineage>
        <taxon>Eukaryota</taxon>
        <taxon>Metazoa</taxon>
        <taxon>Ecdysozoa</taxon>
        <taxon>Arthropoda</taxon>
        <taxon>Chelicerata</taxon>
        <taxon>Arachnida</taxon>
        <taxon>Araneae</taxon>
        <taxon>Araneomorphae</taxon>
        <taxon>Entelegynae</taxon>
        <taxon>Araneoidea</taxon>
        <taxon>Nephilidae</taxon>
        <taxon>Trichonephila</taxon>
    </lineage>
</organism>
<dbReference type="AlphaFoldDB" id="A0A8X6W2V9"/>
<reference evidence="1" key="1">
    <citation type="submission" date="2020-08" db="EMBL/GenBank/DDBJ databases">
        <title>Multicomponent nature underlies the extraordinary mechanical properties of spider dragline silk.</title>
        <authorList>
            <person name="Kono N."/>
            <person name="Nakamura H."/>
            <person name="Mori M."/>
            <person name="Yoshida Y."/>
            <person name="Ohtoshi R."/>
            <person name="Malay A.D."/>
            <person name="Moran D.A.P."/>
            <person name="Tomita M."/>
            <person name="Numata K."/>
            <person name="Arakawa K."/>
        </authorList>
    </citation>
    <scope>NUCLEOTIDE SEQUENCE</scope>
</reference>
<evidence type="ECO:0000313" key="1">
    <source>
        <dbReference type="EMBL" id="GFY27293.1"/>
    </source>
</evidence>
<accession>A0A8X6W2V9</accession>
<protein>
    <submittedName>
        <fullName evidence="1">Uncharacterized protein</fullName>
    </submittedName>
</protein>
<keyword evidence="2" id="KW-1185">Reference proteome</keyword>
<dbReference type="Proteomes" id="UP000887159">
    <property type="component" value="Unassembled WGS sequence"/>
</dbReference>
<evidence type="ECO:0000313" key="2">
    <source>
        <dbReference type="Proteomes" id="UP000887159"/>
    </source>
</evidence>
<proteinExistence type="predicted"/>
<comment type="caution">
    <text evidence="1">The sequence shown here is derived from an EMBL/GenBank/DDBJ whole genome shotgun (WGS) entry which is preliminary data.</text>
</comment>
<sequence length="87" mass="9684">MVKEKGERTKGTDGKRLCLKMSRGLGSRFVDEHEEAAKHDVNYLIHFPDSETAYRSSTLPSNSALRPLVLCLRGGEPPFKNKGSSLH</sequence>
<name>A0A8X6W2V9_TRICX</name>